<dbReference type="Proteomes" id="UP000321085">
    <property type="component" value="Unassembled WGS sequence"/>
</dbReference>
<accession>A0A512BNJ3</accession>
<dbReference type="EMBL" id="BJYU01000011">
    <property type="protein sequence ID" value="GEO13524.1"/>
    <property type="molecule type" value="Genomic_DNA"/>
</dbReference>
<proteinExistence type="predicted"/>
<protein>
    <submittedName>
        <fullName evidence="1">Uncharacterized protein</fullName>
    </submittedName>
</protein>
<evidence type="ECO:0000313" key="2">
    <source>
        <dbReference type="Proteomes" id="UP000321085"/>
    </source>
</evidence>
<gene>
    <name evidence="1" type="ORF">MAE02_12200</name>
</gene>
<dbReference type="InterPro" id="IPR043025">
    <property type="entry name" value="DRP_PD-(D/E)XK_dom"/>
</dbReference>
<name>A0A512BNJ3_9HYPH</name>
<dbReference type="AlphaFoldDB" id="A0A512BNJ3"/>
<comment type="caution">
    <text evidence="1">The sequence shown here is derived from an EMBL/GenBank/DDBJ whole genome shotgun (WGS) entry which is preliminary data.</text>
</comment>
<reference evidence="1 2" key="1">
    <citation type="submission" date="2019-07" db="EMBL/GenBank/DDBJ databases">
        <title>Whole genome shotgun sequence of Microvirga aerophila NBRC 106136.</title>
        <authorList>
            <person name="Hosoyama A."/>
            <person name="Uohara A."/>
            <person name="Ohji S."/>
            <person name="Ichikawa N."/>
        </authorList>
    </citation>
    <scope>NUCLEOTIDE SEQUENCE [LARGE SCALE GENOMIC DNA]</scope>
    <source>
        <strain evidence="1 2">NBRC 106136</strain>
    </source>
</reference>
<evidence type="ECO:0000313" key="1">
    <source>
        <dbReference type="EMBL" id="GEO13524.1"/>
    </source>
</evidence>
<sequence length="108" mass="12569">MDVVPRSIPGASWKSQLELIEDGIYVPVFIVLEKKLKLDKKLAYISDKIFKLVADNIYQYAIYYLSEDLQHPEMFKVRKPLSPTARRAGWQGFNYDLGSMREAIVRLM</sequence>
<organism evidence="1 2">
    <name type="scientific">Microvirga aerophila</name>
    <dbReference type="NCBI Taxonomy" id="670291"/>
    <lineage>
        <taxon>Bacteria</taxon>
        <taxon>Pseudomonadati</taxon>
        <taxon>Pseudomonadota</taxon>
        <taxon>Alphaproteobacteria</taxon>
        <taxon>Hyphomicrobiales</taxon>
        <taxon>Methylobacteriaceae</taxon>
        <taxon>Microvirga</taxon>
    </lineage>
</organism>
<keyword evidence="2" id="KW-1185">Reference proteome</keyword>
<dbReference type="Gene3D" id="3.40.210.30">
    <property type="entry name" value="Dam replacing family, catalytic PD-(D/E)XK domain"/>
    <property type="match status" value="1"/>
</dbReference>